<dbReference type="AlphaFoldDB" id="A0AA46PAY0"/>
<accession>A0AA46PAY0</accession>
<name>A0AA46PAY0_CYTFI</name>
<reference evidence="1" key="1">
    <citation type="submission" date="2022-10" db="EMBL/GenBank/DDBJ databases">
        <title>Mechanism of multi-heavy metal repair in Cytobacillus Firmus M7.</title>
        <authorList>
            <person name="Li X."/>
            <person name="Yu C."/>
        </authorList>
    </citation>
    <scope>NUCLEOTIDE SEQUENCE</scope>
    <source>
        <strain evidence="1">M7</strain>
    </source>
</reference>
<sequence length="294" mass="34784">MIEIIFQSSTDARNFYEHLFEQLQSFCQCDNNILHFEDQHIVRVSAGNSGNVLNTVKTAFFQFIVNQKQDDWFKRILMEHYYYDDEGEQQQILEIIHSILEGSREDLAAFVSGLDVKESLKSAIDQLFQNNISFSFDSFVKFRMRPLMNEMTKYVEVSIDEYKMEQEYQMFIHTLRDFLSGKQPKMNTIHVLMDEGVYFYDDQLCEIKRGELIRMIDRKLLSNHPVYVDSVTIAPLLSIAPSAIYLYSDDFDQPLVRTIRNIFEERLQLSPLAAFYHYQNVHSYADDEKCKRYP</sequence>
<dbReference type="NCBIfam" id="TIGR02834">
    <property type="entry name" value="spo_ytxC"/>
    <property type="match status" value="1"/>
</dbReference>
<gene>
    <name evidence="1" type="primary">ytxC</name>
    <name evidence="1" type="ORF">OD459_19355</name>
</gene>
<dbReference type="RefSeq" id="WP_048008388.1">
    <property type="nucleotide sequence ID" value="NZ_CP107027.1"/>
</dbReference>
<organism evidence="1 2">
    <name type="scientific">Cytobacillus firmus</name>
    <name type="common">Bacillus firmus</name>
    <dbReference type="NCBI Taxonomy" id="1399"/>
    <lineage>
        <taxon>Bacteria</taxon>
        <taxon>Bacillati</taxon>
        <taxon>Bacillota</taxon>
        <taxon>Bacilli</taxon>
        <taxon>Bacillales</taxon>
        <taxon>Bacillaceae</taxon>
        <taxon>Cytobacillus</taxon>
    </lineage>
</organism>
<dbReference type="EMBL" id="CP107027">
    <property type="protein sequence ID" value="UYG94323.1"/>
    <property type="molecule type" value="Genomic_DNA"/>
</dbReference>
<dbReference type="Proteomes" id="UP001163104">
    <property type="component" value="Chromosome"/>
</dbReference>
<evidence type="ECO:0000313" key="2">
    <source>
        <dbReference type="Proteomes" id="UP001163104"/>
    </source>
</evidence>
<dbReference type="Pfam" id="PF08812">
    <property type="entry name" value="YtxC"/>
    <property type="match status" value="1"/>
</dbReference>
<protein>
    <submittedName>
        <fullName evidence="1">Sporulation protein YtxC</fullName>
    </submittedName>
</protein>
<dbReference type="PIRSF" id="PIRSF012563">
    <property type="entry name" value="YtxC"/>
    <property type="match status" value="1"/>
</dbReference>
<proteinExistence type="predicted"/>
<evidence type="ECO:0000313" key="1">
    <source>
        <dbReference type="EMBL" id="UYG94323.1"/>
    </source>
</evidence>
<dbReference type="InterPro" id="IPR014199">
    <property type="entry name" value="Spore_YtxC"/>
</dbReference>